<organism evidence="7 8">
    <name type="scientific">Serendipita vermifera MAFF 305830</name>
    <dbReference type="NCBI Taxonomy" id="933852"/>
    <lineage>
        <taxon>Eukaryota</taxon>
        <taxon>Fungi</taxon>
        <taxon>Dikarya</taxon>
        <taxon>Basidiomycota</taxon>
        <taxon>Agaricomycotina</taxon>
        <taxon>Agaricomycetes</taxon>
        <taxon>Sebacinales</taxon>
        <taxon>Serendipitaceae</taxon>
        <taxon>Serendipita</taxon>
    </lineage>
</organism>
<gene>
    <name evidence="7" type="ORF">M408DRAFT_24965</name>
</gene>
<dbReference type="PANTHER" id="PTHR12709:SF5">
    <property type="entry name" value="DNA-DIRECTED RNA POLYMERASE I SUBUNIT RPA43"/>
    <property type="match status" value="1"/>
</dbReference>
<feature type="region of interest" description="Disordered" evidence="5">
    <location>
        <begin position="1"/>
        <end position="51"/>
    </location>
</feature>
<feature type="compositionally biased region" description="Basic and acidic residues" evidence="5">
    <location>
        <begin position="328"/>
        <end position="363"/>
    </location>
</feature>
<dbReference type="AlphaFoldDB" id="A0A0C2XCV0"/>
<evidence type="ECO:0000256" key="3">
    <source>
        <dbReference type="ARBA" id="ARBA00023163"/>
    </source>
</evidence>
<sequence>MTLLNNQQKRKDAPEAIEQPLAKKAKRSKSAKLIPGQDHDRALNPSAHKKKNRDEFRMLQAHMSVNIPASYTGPGKPRQAVLEMLDSILMQYIPNLHGVLLAHSNLEFASQTASFLADSPFAKVDVSFNATVWSPTIGSKLQGTITICSPDHIGLLVHKTFNVSIPRHHIPADEWEFEHGSLENDPEYGAAAENEDGQQHEEGEDSGRWVHKETGEIIGGSTRRLEFTIIGLSIADAMLSLIGSVQPDPFSPKHKPQPAISFFTSGKNRRRSQYSIAEDESVADALLAEDSDAEEEEPFTKEEPVSEDEEEGEESDVVIGEDDPFEQMGRETDKLTKELAREAKKSKLRDKDEEERRRKEEKRERKRKRREERRSNGLVGDEEDSRPKKKKKKDKNA</sequence>
<evidence type="ECO:0000313" key="8">
    <source>
        <dbReference type="Proteomes" id="UP000054097"/>
    </source>
</evidence>
<accession>A0A0C2XCV0</accession>
<reference evidence="7 8" key="1">
    <citation type="submission" date="2014-04" db="EMBL/GenBank/DDBJ databases">
        <authorList>
            <consortium name="DOE Joint Genome Institute"/>
            <person name="Kuo A."/>
            <person name="Zuccaro A."/>
            <person name="Kohler A."/>
            <person name="Nagy L.G."/>
            <person name="Floudas D."/>
            <person name="Copeland A."/>
            <person name="Barry K.W."/>
            <person name="Cichocki N."/>
            <person name="Veneault-Fourrey C."/>
            <person name="LaButti K."/>
            <person name="Lindquist E.A."/>
            <person name="Lipzen A."/>
            <person name="Lundell T."/>
            <person name="Morin E."/>
            <person name="Murat C."/>
            <person name="Sun H."/>
            <person name="Tunlid A."/>
            <person name="Henrissat B."/>
            <person name="Grigoriev I.V."/>
            <person name="Hibbett D.S."/>
            <person name="Martin F."/>
            <person name="Nordberg H.P."/>
            <person name="Cantor M.N."/>
            <person name="Hua S.X."/>
        </authorList>
    </citation>
    <scope>NUCLEOTIDE SEQUENCE [LARGE SCALE GENOMIC DNA]</scope>
    <source>
        <strain evidence="7 8">MAFF 305830</strain>
    </source>
</reference>
<dbReference type="InterPro" id="IPR045113">
    <property type="entry name" value="Rpb7-like"/>
</dbReference>
<dbReference type="Proteomes" id="UP000054097">
    <property type="component" value="Unassembled WGS sequence"/>
</dbReference>
<evidence type="ECO:0000256" key="4">
    <source>
        <dbReference type="ARBA" id="ARBA00023242"/>
    </source>
</evidence>
<dbReference type="STRING" id="933852.A0A0C2XCV0"/>
<comment type="subcellular location">
    <subcellularLocation>
        <location evidence="1">Nucleus</location>
    </subcellularLocation>
</comment>
<dbReference type="GO" id="GO:0006362">
    <property type="term" value="P:transcription elongation by RNA polymerase I"/>
    <property type="evidence" value="ECO:0007669"/>
    <property type="project" value="TreeGrafter"/>
</dbReference>
<keyword evidence="8" id="KW-1185">Reference proteome</keyword>
<feature type="compositionally biased region" description="Basic residues" evidence="5">
    <location>
        <begin position="387"/>
        <end position="397"/>
    </location>
</feature>
<evidence type="ECO:0000259" key="6">
    <source>
        <dbReference type="Pfam" id="PF17875"/>
    </source>
</evidence>
<keyword evidence="2" id="KW-0240">DNA-directed RNA polymerase</keyword>
<name>A0A0C2XCV0_SERVB</name>
<dbReference type="EMBL" id="KN824302">
    <property type="protein sequence ID" value="KIM26942.1"/>
    <property type="molecule type" value="Genomic_DNA"/>
</dbReference>
<keyword evidence="4" id="KW-0539">Nucleus</keyword>
<protein>
    <recommendedName>
        <fullName evidence="6">RPA43 OB domain-containing protein</fullName>
    </recommendedName>
</protein>
<dbReference type="InterPro" id="IPR036898">
    <property type="entry name" value="RNA_pol_Rpb7-like_N_sf"/>
</dbReference>
<feature type="domain" description="RPA43 OB" evidence="6">
    <location>
        <begin position="135"/>
        <end position="245"/>
    </location>
</feature>
<dbReference type="PANTHER" id="PTHR12709">
    <property type="entry name" value="DNA-DIRECTED RNA POLYMERASE II, III"/>
    <property type="match status" value="1"/>
</dbReference>
<feature type="compositionally biased region" description="Acidic residues" evidence="5">
    <location>
        <begin position="277"/>
        <end position="297"/>
    </location>
</feature>
<feature type="compositionally biased region" description="Basic and acidic residues" evidence="5">
    <location>
        <begin position="197"/>
        <end position="210"/>
    </location>
</feature>
<dbReference type="GO" id="GO:0005736">
    <property type="term" value="C:RNA polymerase I complex"/>
    <property type="evidence" value="ECO:0007669"/>
    <property type="project" value="TreeGrafter"/>
</dbReference>
<proteinExistence type="predicted"/>
<dbReference type="Gene3D" id="2.40.50.1060">
    <property type="match status" value="1"/>
</dbReference>
<evidence type="ECO:0000256" key="2">
    <source>
        <dbReference type="ARBA" id="ARBA00022478"/>
    </source>
</evidence>
<dbReference type="OrthoDB" id="10250504at2759"/>
<dbReference type="Pfam" id="PF17875">
    <property type="entry name" value="RPA43_OB"/>
    <property type="match status" value="1"/>
</dbReference>
<reference evidence="8" key="2">
    <citation type="submission" date="2015-01" db="EMBL/GenBank/DDBJ databases">
        <title>Evolutionary Origins and Diversification of the Mycorrhizal Mutualists.</title>
        <authorList>
            <consortium name="DOE Joint Genome Institute"/>
            <consortium name="Mycorrhizal Genomics Consortium"/>
            <person name="Kohler A."/>
            <person name="Kuo A."/>
            <person name="Nagy L.G."/>
            <person name="Floudas D."/>
            <person name="Copeland A."/>
            <person name="Barry K.W."/>
            <person name="Cichocki N."/>
            <person name="Veneault-Fourrey C."/>
            <person name="LaButti K."/>
            <person name="Lindquist E.A."/>
            <person name="Lipzen A."/>
            <person name="Lundell T."/>
            <person name="Morin E."/>
            <person name="Murat C."/>
            <person name="Riley R."/>
            <person name="Ohm R."/>
            <person name="Sun H."/>
            <person name="Tunlid A."/>
            <person name="Henrissat B."/>
            <person name="Grigoriev I.V."/>
            <person name="Hibbett D.S."/>
            <person name="Martin F."/>
        </authorList>
    </citation>
    <scope>NUCLEOTIDE SEQUENCE [LARGE SCALE GENOMIC DNA]</scope>
    <source>
        <strain evidence="8">MAFF 305830</strain>
    </source>
</reference>
<feature type="region of interest" description="Disordered" evidence="5">
    <location>
        <begin position="249"/>
        <end position="397"/>
    </location>
</feature>
<dbReference type="HOGENOM" id="CLU_052539_0_0_1"/>
<dbReference type="InterPro" id="IPR041178">
    <property type="entry name" value="RPA43_OB"/>
</dbReference>
<evidence type="ECO:0000313" key="7">
    <source>
        <dbReference type="EMBL" id="KIM26942.1"/>
    </source>
</evidence>
<keyword evidence="3" id="KW-0804">Transcription</keyword>
<dbReference type="Gene3D" id="3.30.1490.120">
    <property type="entry name" value="RNA polymerase Rpb7-like, N-terminal domain"/>
    <property type="match status" value="1"/>
</dbReference>
<feature type="compositionally biased region" description="Acidic residues" evidence="5">
    <location>
        <begin position="305"/>
        <end position="325"/>
    </location>
</feature>
<feature type="region of interest" description="Disordered" evidence="5">
    <location>
        <begin position="182"/>
        <end position="210"/>
    </location>
</feature>
<evidence type="ECO:0000256" key="1">
    <source>
        <dbReference type="ARBA" id="ARBA00004123"/>
    </source>
</evidence>
<dbReference type="GO" id="GO:0006352">
    <property type="term" value="P:DNA-templated transcription initiation"/>
    <property type="evidence" value="ECO:0007669"/>
    <property type="project" value="InterPro"/>
</dbReference>
<evidence type="ECO:0000256" key="5">
    <source>
        <dbReference type="SAM" id="MobiDB-lite"/>
    </source>
</evidence>